<organism evidence="1 2">
    <name type="scientific">Chaetoceros tenuissimus</name>
    <dbReference type="NCBI Taxonomy" id="426638"/>
    <lineage>
        <taxon>Eukaryota</taxon>
        <taxon>Sar</taxon>
        <taxon>Stramenopiles</taxon>
        <taxon>Ochrophyta</taxon>
        <taxon>Bacillariophyta</taxon>
        <taxon>Coscinodiscophyceae</taxon>
        <taxon>Chaetocerotophycidae</taxon>
        <taxon>Chaetocerotales</taxon>
        <taxon>Chaetocerotaceae</taxon>
        <taxon>Chaetoceros</taxon>
    </lineage>
</organism>
<keyword evidence="2" id="KW-1185">Reference proteome</keyword>
<name>A0AAD3D255_9STRA</name>
<proteinExistence type="predicted"/>
<sequence length="102" mass="11528">MTLIEAPLSDTTNLKCTDKHSWKSPANDLPLRRGMIYIIKKLFEKNGKLSKSKLVLLKRIELNLYASASSFEEYADISTLKERIVAVAKKRCASADMIVEKP</sequence>
<accession>A0AAD3D255</accession>
<protein>
    <submittedName>
        <fullName evidence="1">Uncharacterized protein</fullName>
    </submittedName>
</protein>
<dbReference type="Proteomes" id="UP001054902">
    <property type="component" value="Unassembled WGS sequence"/>
</dbReference>
<comment type="caution">
    <text evidence="1">The sequence shown here is derived from an EMBL/GenBank/DDBJ whole genome shotgun (WGS) entry which is preliminary data.</text>
</comment>
<evidence type="ECO:0000313" key="1">
    <source>
        <dbReference type="EMBL" id="GFH54734.1"/>
    </source>
</evidence>
<dbReference type="AlphaFoldDB" id="A0AAD3D255"/>
<reference evidence="1 2" key="1">
    <citation type="journal article" date="2021" name="Sci. Rep.">
        <title>The genome of the diatom Chaetoceros tenuissimus carries an ancient integrated fragment of an extant virus.</title>
        <authorList>
            <person name="Hongo Y."/>
            <person name="Kimura K."/>
            <person name="Takaki Y."/>
            <person name="Yoshida Y."/>
            <person name="Baba S."/>
            <person name="Kobayashi G."/>
            <person name="Nagasaki K."/>
            <person name="Hano T."/>
            <person name="Tomaru Y."/>
        </authorList>
    </citation>
    <scope>NUCLEOTIDE SEQUENCE [LARGE SCALE GENOMIC DNA]</scope>
    <source>
        <strain evidence="1 2">NIES-3715</strain>
    </source>
</reference>
<evidence type="ECO:0000313" key="2">
    <source>
        <dbReference type="Proteomes" id="UP001054902"/>
    </source>
</evidence>
<dbReference type="EMBL" id="BLLK01000047">
    <property type="protein sequence ID" value="GFH54734.1"/>
    <property type="molecule type" value="Genomic_DNA"/>
</dbReference>
<gene>
    <name evidence="1" type="ORF">CTEN210_11210</name>
</gene>